<gene>
    <name evidence="4" type="ORF">G2W53_017523</name>
</gene>
<keyword evidence="1" id="KW-0863">Zinc-finger</keyword>
<keyword evidence="5" id="KW-1185">Reference proteome</keyword>
<evidence type="ECO:0000256" key="2">
    <source>
        <dbReference type="SAM" id="MobiDB-lite"/>
    </source>
</evidence>
<comment type="caution">
    <text evidence="4">The sequence shown here is derived from an EMBL/GenBank/DDBJ whole genome shotgun (WGS) entry which is preliminary data.</text>
</comment>
<dbReference type="Proteomes" id="UP000634136">
    <property type="component" value="Unassembled WGS sequence"/>
</dbReference>
<keyword evidence="4" id="KW-0269">Exonuclease</keyword>
<dbReference type="InterPro" id="IPR001878">
    <property type="entry name" value="Znf_CCHC"/>
</dbReference>
<proteinExistence type="predicted"/>
<feature type="region of interest" description="Disordered" evidence="2">
    <location>
        <begin position="26"/>
        <end position="47"/>
    </location>
</feature>
<dbReference type="Pfam" id="PF14392">
    <property type="entry name" value="zf-CCHC_4"/>
    <property type="match status" value="1"/>
</dbReference>
<keyword evidence="4" id="KW-0378">Hydrolase</keyword>
<dbReference type="PROSITE" id="PS50158">
    <property type="entry name" value="ZF_CCHC"/>
    <property type="match status" value="1"/>
</dbReference>
<dbReference type="GO" id="GO:0003676">
    <property type="term" value="F:nucleic acid binding"/>
    <property type="evidence" value="ECO:0007669"/>
    <property type="project" value="InterPro"/>
</dbReference>
<keyword evidence="4" id="KW-0540">Nuclease</keyword>
<keyword evidence="4" id="KW-0255">Endonuclease</keyword>
<accession>A0A834TRF8</accession>
<dbReference type="AlphaFoldDB" id="A0A834TRF8"/>
<feature type="compositionally biased region" description="Pro residues" evidence="2">
    <location>
        <begin position="33"/>
        <end position="42"/>
    </location>
</feature>
<dbReference type="GO" id="GO:0004527">
    <property type="term" value="F:exonuclease activity"/>
    <property type="evidence" value="ECO:0007669"/>
    <property type="project" value="UniProtKB-KW"/>
</dbReference>
<reference evidence="4" key="1">
    <citation type="submission" date="2020-09" db="EMBL/GenBank/DDBJ databases">
        <title>Genome-Enabled Discovery of Anthraquinone Biosynthesis in Senna tora.</title>
        <authorList>
            <person name="Kang S.-H."/>
            <person name="Pandey R.P."/>
            <person name="Lee C.-M."/>
            <person name="Sim J.-S."/>
            <person name="Jeong J.-T."/>
            <person name="Choi B.-S."/>
            <person name="Jung M."/>
            <person name="Ginzburg D."/>
            <person name="Zhao K."/>
            <person name="Won S.Y."/>
            <person name="Oh T.-J."/>
            <person name="Yu Y."/>
            <person name="Kim N.-H."/>
            <person name="Lee O.R."/>
            <person name="Lee T.-H."/>
            <person name="Bashyal P."/>
            <person name="Kim T.-S."/>
            <person name="Lee W.-H."/>
            <person name="Kawkins C."/>
            <person name="Kim C.-K."/>
            <person name="Kim J.S."/>
            <person name="Ahn B.O."/>
            <person name="Rhee S.Y."/>
            <person name="Sohng J.K."/>
        </authorList>
    </citation>
    <scope>NUCLEOTIDE SEQUENCE</scope>
    <source>
        <tissue evidence="4">Leaf</tissue>
    </source>
</reference>
<dbReference type="InterPro" id="IPR040256">
    <property type="entry name" value="At4g02000-like"/>
</dbReference>
<keyword evidence="1" id="KW-0479">Metal-binding</keyword>
<sequence>MAHNPHEIGWIDSTDFDTDIDIEESMDANDNLPPQPPPPLPRPRATRGPILRPVRVVGRDQNNYVLYFEISKDRDFMACNSPWSVQGGLLAVFSWEPNMVLNRLVVTDVSVWVQLWGLPLEFHTTLIAQRIGDVRGIDWSKVLPRNIRFMRVRVRLPIDQPLLMRVMLANDQRELMWIQCRYERIFKLCRHCGRMGHSYPDCRWTRPQVTRALNAQATHLMQRFHVIYEYRPRNPEPMQFKVESEEEVPPPPNDTLQATDEHQTDKDIDPMAEEWFNNIEIDEELLPTLGMELIESNTDDPLSSSTNNTETQPVEPPPSQDPSQLDTLDP</sequence>
<dbReference type="InterPro" id="IPR025836">
    <property type="entry name" value="Zn_knuckle_CX2CX4HX4C"/>
</dbReference>
<feature type="compositionally biased region" description="Polar residues" evidence="2">
    <location>
        <begin position="295"/>
        <end position="312"/>
    </location>
</feature>
<dbReference type="GO" id="GO:0008270">
    <property type="term" value="F:zinc ion binding"/>
    <property type="evidence" value="ECO:0007669"/>
    <property type="project" value="UniProtKB-KW"/>
</dbReference>
<dbReference type="EMBL" id="JAAIUW010000006">
    <property type="protein sequence ID" value="KAF7826359.1"/>
    <property type="molecule type" value="Genomic_DNA"/>
</dbReference>
<organism evidence="4 5">
    <name type="scientific">Senna tora</name>
    <dbReference type="NCBI Taxonomy" id="362788"/>
    <lineage>
        <taxon>Eukaryota</taxon>
        <taxon>Viridiplantae</taxon>
        <taxon>Streptophyta</taxon>
        <taxon>Embryophyta</taxon>
        <taxon>Tracheophyta</taxon>
        <taxon>Spermatophyta</taxon>
        <taxon>Magnoliopsida</taxon>
        <taxon>eudicotyledons</taxon>
        <taxon>Gunneridae</taxon>
        <taxon>Pentapetalae</taxon>
        <taxon>rosids</taxon>
        <taxon>fabids</taxon>
        <taxon>Fabales</taxon>
        <taxon>Fabaceae</taxon>
        <taxon>Caesalpinioideae</taxon>
        <taxon>Cassia clade</taxon>
        <taxon>Senna</taxon>
    </lineage>
</organism>
<feature type="region of interest" description="Disordered" evidence="2">
    <location>
        <begin position="241"/>
        <end position="263"/>
    </location>
</feature>
<evidence type="ECO:0000256" key="1">
    <source>
        <dbReference type="PROSITE-ProRule" id="PRU00047"/>
    </source>
</evidence>
<protein>
    <submittedName>
        <fullName evidence="4">Endonuclease/exonuclease/phosphatase</fullName>
    </submittedName>
</protein>
<evidence type="ECO:0000313" key="4">
    <source>
        <dbReference type="EMBL" id="KAF7826359.1"/>
    </source>
</evidence>
<evidence type="ECO:0000259" key="3">
    <source>
        <dbReference type="PROSITE" id="PS50158"/>
    </source>
</evidence>
<keyword evidence="1" id="KW-0862">Zinc</keyword>
<name>A0A834TRF8_9FABA</name>
<dbReference type="PANTHER" id="PTHR31286:SF167">
    <property type="entry name" value="OS09G0268800 PROTEIN"/>
    <property type="match status" value="1"/>
</dbReference>
<evidence type="ECO:0000313" key="5">
    <source>
        <dbReference type="Proteomes" id="UP000634136"/>
    </source>
</evidence>
<dbReference type="PANTHER" id="PTHR31286">
    <property type="entry name" value="GLYCINE-RICH CELL WALL STRUCTURAL PROTEIN 1.8-LIKE"/>
    <property type="match status" value="1"/>
</dbReference>
<dbReference type="GO" id="GO:0004519">
    <property type="term" value="F:endonuclease activity"/>
    <property type="evidence" value="ECO:0007669"/>
    <property type="project" value="UniProtKB-KW"/>
</dbReference>
<feature type="compositionally biased region" description="Polar residues" evidence="2">
    <location>
        <begin position="321"/>
        <end position="330"/>
    </location>
</feature>
<feature type="domain" description="CCHC-type" evidence="3">
    <location>
        <begin position="189"/>
        <end position="203"/>
    </location>
</feature>
<dbReference type="OrthoDB" id="990321at2759"/>
<feature type="region of interest" description="Disordered" evidence="2">
    <location>
        <begin position="287"/>
        <end position="330"/>
    </location>
</feature>